<name>A0A2N0TN83_9FLAO</name>
<evidence type="ECO:0000313" key="2">
    <source>
        <dbReference type="EMBL" id="PKD16190.1"/>
    </source>
</evidence>
<evidence type="ECO:0000259" key="1">
    <source>
        <dbReference type="Pfam" id="PF00497"/>
    </source>
</evidence>
<gene>
    <name evidence="2" type="ORF">APR41_10410</name>
</gene>
<dbReference type="AlphaFoldDB" id="A0A2N0TN83"/>
<dbReference type="EMBL" id="LKTS01000047">
    <property type="protein sequence ID" value="PKD16190.1"/>
    <property type="molecule type" value="Genomic_DNA"/>
</dbReference>
<reference evidence="2 3" key="1">
    <citation type="submission" date="2015-10" db="EMBL/GenBank/DDBJ databases">
        <title>Draft genome sequence of Salegentibacter salinarum KCTC 12975.</title>
        <authorList>
            <person name="Lin W."/>
            <person name="Zheng Q."/>
        </authorList>
    </citation>
    <scope>NUCLEOTIDE SEQUENCE [LARGE SCALE GENOMIC DNA]</scope>
    <source>
        <strain evidence="2 3">KCTC 12975</strain>
    </source>
</reference>
<proteinExistence type="predicted"/>
<keyword evidence="3" id="KW-1185">Reference proteome</keyword>
<comment type="caution">
    <text evidence="2">The sequence shown here is derived from an EMBL/GenBank/DDBJ whole genome shotgun (WGS) entry which is preliminary data.</text>
</comment>
<dbReference type="Proteomes" id="UP000232673">
    <property type="component" value="Unassembled WGS sequence"/>
</dbReference>
<dbReference type="Gene3D" id="3.40.190.10">
    <property type="entry name" value="Periplasmic binding protein-like II"/>
    <property type="match status" value="1"/>
</dbReference>
<organism evidence="2 3">
    <name type="scientific">Salegentibacter salinarum</name>
    <dbReference type="NCBI Taxonomy" id="447422"/>
    <lineage>
        <taxon>Bacteria</taxon>
        <taxon>Pseudomonadati</taxon>
        <taxon>Bacteroidota</taxon>
        <taxon>Flavobacteriia</taxon>
        <taxon>Flavobacteriales</taxon>
        <taxon>Flavobacteriaceae</taxon>
        <taxon>Salegentibacter</taxon>
    </lineage>
</organism>
<evidence type="ECO:0000313" key="3">
    <source>
        <dbReference type="Proteomes" id="UP000232673"/>
    </source>
</evidence>
<accession>A0A2N0TN83</accession>
<protein>
    <recommendedName>
        <fullName evidence="1">Solute-binding protein family 3/N-terminal domain-containing protein</fullName>
    </recommendedName>
</protein>
<dbReference type="PROSITE" id="PS51257">
    <property type="entry name" value="PROKAR_LIPOPROTEIN"/>
    <property type="match status" value="1"/>
</dbReference>
<sequence length="143" mass="16521">MKIPILVVFLILFMACDFPKDPENSYQQAESGHLLVGITINPPFTQKTEDSLFGKEVSFIKEFAEENKLKVEFMEGSESELIKKIEKFKLHLIIGGFDKKTHWKKKVGLSAPYDQKHVIIVPKGENKLLQKLETFIFNQKPKR</sequence>
<dbReference type="STRING" id="447422.SAMN05660903_02022"/>
<dbReference type="InterPro" id="IPR001638">
    <property type="entry name" value="Solute-binding_3/MltF_N"/>
</dbReference>
<dbReference type="Pfam" id="PF00497">
    <property type="entry name" value="SBP_bac_3"/>
    <property type="match status" value="1"/>
</dbReference>
<feature type="domain" description="Solute-binding protein family 3/N-terminal" evidence="1">
    <location>
        <begin position="36"/>
        <end position="128"/>
    </location>
</feature>
<dbReference type="SUPFAM" id="SSF53850">
    <property type="entry name" value="Periplasmic binding protein-like II"/>
    <property type="match status" value="1"/>
</dbReference>